<gene>
    <name evidence="1" type="ORF">THOM_2144</name>
</gene>
<reference evidence="1 2" key="1">
    <citation type="journal article" date="2012" name="PLoS Pathog.">
        <title>The genome of the obligate intracellular parasite Trachipleistophora hominis: new insights into microsporidian genome dynamics and reductive evolution.</title>
        <authorList>
            <person name="Heinz E."/>
            <person name="Williams T.A."/>
            <person name="Nakjang S."/>
            <person name="Noel C.J."/>
            <person name="Swan D.C."/>
            <person name="Goldberg A.V."/>
            <person name="Harris S.R."/>
            <person name="Weinmaier T."/>
            <person name="Markert S."/>
            <person name="Becher D."/>
            <person name="Bernhardt J."/>
            <person name="Dagan T."/>
            <person name="Hacker C."/>
            <person name="Lucocq J.M."/>
            <person name="Schweder T."/>
            <person name="Rattei T."/>
            <person name="Hall N."/>
            <person name="Hirt R.P."/>
            <person name="Embley T.M."/>
        </authorList>
    </citation>
    <scope>NUCLEOTIDE SEQUENCE [LARGE SCALE GENOMIC DNA]</scope>
</reference>
<accession>L7JTT7</accession>
<dbReference type="InParanoid" id="L7JTT7"/>
<dbReference type="EMBL" id="JH994008">
    <property type="protein sequence ID" value="ELQ74898.1"/>
    <property type="molecule type" value="Genomic_DNA"/>
</dbReference>
<evidence type="ECO:0000313" key="1">
    <source>
        <dbReference type="EMBL" id="ELQ74898.1"/>
    </source>
</evidence>
<keyword evidence="2" id="KW-1185">Reference proteome</keyword>
<dbReference type="AlphaFoldDB" id="L7JTT7"/>
<evidence type="ECO:0000313" key="2">
    <source>
        <dbReference type="Proteomes" id="UP000011185"/>
    </source>
</evidence>
<dbReference type="VEuPathDB" id="MicrosporidiaDB:THOM_2144"/>
<proteinExistence type="predicted"/>
<dbReference type="HOGENOM" id="CLU_3160280_0_0_1"/>
<dbReference type="Proteomes" id="UP000011185">
    <property type="component" value="Unassembled WGS sequence"/>
</dbReference>
<protein>
    <submittedName>
        <fullName evidence="1">Uncharacterized protein</fullName>
    </submittedName>
</protein>
<name>L7JTT7_TRAHO</name>
<organism evidence="1 2">
    <name type="scientific">Trachipleistophora hominis</name>
    <name type="common">Microsporidian parasite</name>
    <dbReference type="NCBI Taxonomy" id="72359"/>
    <lineage>
        <taxon>Eukaryota</taxon>
        <taxon>Fungi</taxon>
        <taxon>Fungi incertae sedis</taxon>
        <taxon>Microsporidia</taxon>
        <taxon>Pleistophoridae</taxon>
        <taxon>Trachipleistophora</taxon>
    </lineage>
</organism>
<sequence>MENYKVNDVFDEKECYNKVFGKRKKISYLRWRVLVLILVRNGLLKRVK</sequence>